<feature type="disulfide bond" evidence="12">
    <location>
        <begin position="15"/>
        <end position="25"/>
    </location>
</feature>
<feature type="disulfide bond" evidence="12">
    <location>
        <begin position="33"/>
        <end position="42"/>
    </location>
</feature>
<dbReference type="InterPro" id="IPR005533">
    <property type="entry name" value="AMOP_dom"/>
</dbReference>
<dbReference type="Pfam" id="PF06119">
    <property type="entry name" value="NIDO"/>
    <property type="match status" value="1"/>
</dbReference>
<dbReference type="Gene3D" id="2.10.25.10">
    <property type="entry name" value="Laminin"/>
    <property type="match status" value="4"/>
</dbReference>
<dbReference type="PROSITE" id="PS51233">
    <property type="entry name" value="VWFD"/>
    <property type="match status" value="1"/>
</dbReference>
<keyword evidence="7" id="KW-0677">Repeat</keyword>
<dbReference type="SMART" id="SM00539">
    <property type="entry name" value="NIDO"/>
    <property type="match status" value="1"/>
</dbReference>
<evidence type="ECO:0000256" key="5">
    <source>
        <dbReference type="ARBA" id="ARBA00022692"/>
    </source>
</evidence>
<reference evidence="18" key="1">
    <citation type="submission" date="2025-08" db="UniProtKB">
        <authorList>
            <consortium name="RefSeq"/>
        </authorList>
    </citation>
    <scope>IDENTIFICATION</scope>
    <source>
        <tissue evidence="18">Gonad</tissue>
    </source>
</reference>
<dbReference type="OrthoDB" id="10047277at2759"/>
<keyword evidence="11" id="KW-0325">Glycoprotein</keyword>
<dbReference type="GO" id="GO:0005576">
    <property type="term" value="C:extracellular region"/>
    <property type="evidence" value="ECO:0007669"/>
    <property type="project" value="UniProtKB-SubCell"/>
</dbReference>
<keyword evidence="10 12" id="KW-1015">Disulfide bond</keyword>
<dbReference type="InterPro" id="IPR001846">
    <property type="entry name" value="VWF_type-D"/>
</dbReference>
<evidence type="ECO:0000259" key="15">
    <source>
        <dbReference type="PROSITE" id="PS50856"/>
    </source>
</evidence>
<dbReference type="PROSITE" id="PS01187">
    <property type="entry name" value="EGF_CA"/>
    <property type="match status" value="1"/>
</dbReference>
<dbReference type="InterPro" id="IPR001881">
    <property type="entry name" value="EGF-like_Ca-bd_dom"/>
</dbReference>
<evidence type="ECO:0000313" key="18">
    <source>
        <dbReference type="RefSeq" id="XP_019636958.1"/>
    </source>
</evidence>
<comment type="caution">
    <text evidence="12">Lacks conserved residue(s) required for the propagation of feature annotation.</text>
</comment>
<gene>
    <name evidence="18" type="primary">LOC109479433</name>
</gene>
<dbReference type="InterPro" id="IPR002035">
    <property type="entry name" value="VWF_A"/>
</dbReference>
<dbReference type="PANTHER" id="PTHR13802:SF52">
    <property type="entry name" value="MUCIN-4"/>
    <property type="match status" value="1"/>
</dbReference>
<evidence type="ECO:0000256" key="2">
    <source>
        <dbReference type="ARBA" id="ARBA00004613"/>
    </source>
</evidence>
<dbReference type="InterPro" id="IPR026823">
    <property type="entry name" value="cEGF"/>
</dbReference>
<dbReference type="InterPro" id="IPR003886">
    <property type="entry name" value="NIDO_dom"/>
</dbReference>
<keyword evidence="17" id="KW-1185">Reference proteome</keyword>
<sequence length="949" mass="106193">MCGRMSARYLLTATCADPCGDHGSCTAPDTCACEIGYTGRLCDEDIDECESRNGDCDQHCINTVGSYRCSCDDGYNLLNGRECKEVVCRMPVDLVFLLDGSGSITAPNFEITKNFVQNTTSDFQIGPANTLVAVVQYQSSPHDEFPLNRYTTLDELLPAIRNISYRSGGTQTGLAIDYVLDSSLTEYNGARPGVPKVVIVVTDGHSGDSVVAPSQRAHQSEIIMVAIGVGSGYNIHELKEIATSNVTLGTVSDFALLEKLKDDILPTVCEQIPDVDECDQPDRGGCEQKCHNLHGSYYCTCDDGYTLAEDRHSCDDIDECPAPGCHVCMNVPGSYRCTCPQRHRLVNGKDCRDEDLYPYGEEVGRGPVEWDYRTCLKRELPAEGFRFFDQRHHNIHVCHNGIVAFTKIQPPVWPTKLRDREWWKTPVIAPFLAKSRPYVSRDLHESRRTKIYFEIYEKGDGNPNTTAILDKARVHGRSAPKFYNPDYEPVWVLVTTWTNIAPDCSTFVKSQCPVDKNKLPLNRFQLALSTDGKYSYATFIYPAKTIEWASPDELQTFSKEFPTAIAVAGYSAGDGSNVAKPHAVNLDESGTMKMKKLGEAGNGGVWSFALQLQTGDTVPDPHTVRCSEWLRDQEVPDPARLPGYHALPGPYSCPCTAEQAHYDSTYKDFRPVPWRTERRCVDSRRRIHSFVDSKRYKLRRSCCYSHSYWRSEWRGGWFRWRIMGGSLLTGHQGGHLYMGDTNTVDEEAYQQCCVKSAGVRNGWYCGRFAQLRPLSAPTAHGNPCKNYPVNIGWIRAWGDPHITTLDGTQYTFNGLGEYVLLDIDSGEYQLQARTSQVQDSLGATVFSALVVQQRNHSAIQLELVGTSDMQLYINRSATEMSLFELEDYELDVDDNTVITRTGNNSLLLVFVSGISVTVTAEKGMLFFEFTLPPEFLHKTRGLLGRWDGD</sequence>
<dbReference type="Pfam" id="PF12662">
    <property type="entry name" value="cEGF"/>
    <property type="match status" value="1"/>
</dbReference>
<dbReference type="PROSITE" id="PS00010">
    <property type="entry name" value="ASX_HYDROXYL"/>
    <property type="match status" value="3"/>
</dbReference>
<evidence type="ECO:0000256" key="11">
    <source>
        <dbReference type="ARBA" id="ARBA00023180"/>
    </source>
</evidence>
<dbReference type="AlphaFoldDB" id="A0A6P4ZJK2"/>
<dbReference type="PROSITE" id="PS50856">
    <property type="entry name" value="AMOP"/>
    <property type="match status" value="1"/>
</dbReference>
<dbReference type="GO" id="GO:0005509">
    <property type="term" value="F:calcium ion binding"/>
    <property type="evidence" value="ECO:0007669"/>
    <property type="project" value="InterPro"/>
</dbReference>
<dbReference type="PRINTS" id="PR00453">
    <property type="entry name" value="VWFADOMAIN"/>
</dbReference>
<evidence type="ECO:0000256" key="6">
    <source>
        <dbReference type="ARBA" id="ARBA00022729"/>
    </source>
</evidence>
<evidence type="ECO:0000259" key="16">
    <source>
        <dbReference type="PROSITE" id="PS51233"/>
    </source>
</evidence>
<dbReference type="PROSITE" id="PS50234">
    <property type="entry name" value="VWFA"/>
    <property type="match status" value="1"/>
</dbReference>
<dbReference type="SMART" id="SM00181">
    <property type="entry name" value="EGF"/>
    <property type="match status" value="4"/>
</dbReference>
<dbReference type="GO" id="GO:0016020">
    <property type="term" value="C:membrane"/>
    <property type="evidence" value="ECO:0007669"/>
    <property type="project" value="UniProtKB-SubCell"/>
</dbReference>
<dbReference type="PROSITE" id="PS00022">
    <property type="entry name" value="EGF_1"/>
    <property type="match status" value="1"/>
</dbReference>
<feature type="domain" description="EGF-like" evidence="13">
    <location>
        <begin position="11"/>
        <end position="43"/>
    </location>
</feature>
<dbReference type="Gene3D" id="3.40.50.410">
    <property type="entry name" value="von Willebrand factor, type A domain"/>
    <property type="match status" value="1"/>
</dbReference>
<dbReference type="PROSITE" id="PS50026">
    <property type="entry name" value="EGF_3"/>
    <property type="match status" value="2"/>
</dbReference>
<dbReference type="CDD" id="cd00054">
    <property type="entry name" value="EGF_CA"/>
    <property type="match status" value="2"/>
</dbReference>
<dbReference type="GeneID" id="109479433"/>
<dbReference type="GO" id="GO:0007160">
    <property type="term" value="P:cell-matrix adhesion"/>
    <property type="evidence" value="ECO:0007669"/>
    <property type="project" value="InterPro"/>
</dbReference>
<evidence type="ECO:0000313" key="17">
    <source>
        <dbReference type="Proteomes" id="UP000515135"/>
    </source>
</evidence>
<comment type="subcellular location">
    <subcellularLocation>
        <location evidence="1">Membrane</location>
    </subcellularLocation>
    <subcellularLocation>
        <location evidence="2">Secreted</location>
    </subcellularLocation>
</comment>
<dbReference type="FunFam" id="3.40.50.410:FF:000004">
    <property type="entry name" value="collagen alpha-6(VI) chain"/>
    <property type="match status" value="1"/>
</dbReference>
<dbReference type="PROSITE" id="PS01186">
    <property type="entry name" value="EGF_2"/>
    <property type="match status" value="3"/>
</dbReference>
<dbReference type="FunFam" id="2.10.25.10:FF:000240">
    <property type="entry name" value="Vitamin K-dependent protein S"/>
    <property type="match status" value="2"/>
</dbReference>
<keyword evidence="3" id="KW-0964">Secreted</keyword>
<evidence type="ECO:0000256" key="7">
    <source>
        <dbReference type="ARBA" id="ARBA00022737"/>
    </source>
</evidence>
<dbReference type="Proteomes" id="UP000515135">
    <property type="component" value="Unplaced"/>
</dbReference>
<evidence type="ECO:0000256" key="9">
    <source>
        <dbReference type="ARBA" id="ARBA00023136"/>
    </source>
</evidence>
<dbReference type="SMART" id="SM00179">
    <property type="entry name" value="EGF_CA"/>
    <property type="match status" value="3"/>
</dbReference>
<dbReference type="Pfam" id="PF00094">
    <property type="entry name" value="VWD"/>
    <property type="match status" value="1"/>
</dbReference>
<dbReference type="InterPro" id="IPR009030">
    <property type="entry name" value="Growth_fac_rcpt_cys_sf"/>
</dbReference>
<name>A0A6P4ZJK2_BRABE</name>
<evidence type="ECO:0000256" key="12">
    <source>
        <dbReference type="PROSITE-ProRule" id="PRU00076"/>
    </source>
</evidence>
<keyword evidence="4 12" id="KW-0245">EGF-like domain</keyword>
<organism evidence="17 18">
    <name type="scientific">Branchiostoma belcheri</name>
    <name type="common">Amphioxus</name>
    <dbReference type="NCBI Taxonomy" id="7741"/>
    <lineage>
        <taxon>Eukaryota</taxon>
        <taxon>Metazoa</taxon>
        <taxon>Chordata</taxon>
        <taxon>Cephalochordata</taxon>
        <taxon>Leptocardii</taxon>
        <taxon>Amphioxiformes</taxon>
        <taxon>Branchiostomatidae</taxon>
        <taxon>Branchiostoma</taxon>
    </lineage>
</organism>
<evidence type="ECO:0000256" key="4">
    <source>
        <dbReference type="ARBA" id="ARBA00022536"/>
    </source>
</evidence>
<evidence type="ECO:0000256" key="3">
    <source>
        <dbReference type="ARBA" id="ARBA00022525"/>
    </source>
</evidence>
<evidence type="ECO:0000259" key="13">
    <source>
        <dbReference type="PROSITE" id="PS50026"/>
    </source>
</evidence>
<protein>
    <submittedName>
        <fullName evidence="18">Mucin-like protein isoform X2</fullName>
    </submittedName>
</protein>
<dbReference type="SUPFAM" id="SSF53300">
    <property type="entry name" value="vWA-like"/>
    <property type="match status" value="1"/>
</dbReference>
<dbReference type="RefSeq" id="XP_019636958.1">
    <property type="nucleotide sequence ID" value="XM_019781399.1"/>
</dbReference>
<evidence type="ECO:0000259" key="14">
    <source>
        <dbReference type="PROSITE" id="PS50234"/>
    </source>
</evidence>
<accession>A0A6P4ZJK2</accession>
<evidence type="ECO:0000256" key="10">
    <source>
        <dbReference type="ARBA" id="ARBA00023157"/>
    </source>
</evidence>
<dbReference type="InterPro" id="IPR000742">
    <property type="entry name" value="EGF"/>
</dbReference>
<feature type="domain" description="VWFD" evidence="16">
    <location>
        <begin position="792"/>
        <end position="949"/>
    </location>
</feature>
<dbReference type="InterPro" id="IPR051495">
    <property type="entry name" value="Epithelial_Barrier/Signaling"/>
</dbReference>
<dbReference type="SUPFAM" id="SSF57184">
    <property type="entry name" value="Growth factor receptor domain"/>
    <property type="match status" value="1"/>
</dbReference>
<dbReference type="InterPro" id="IPR018097">
    <property type="entry name" value="EGF_Ca-bd_CS"/>
</dbReference>
<dbReference type="PANTHER" id="PTHR13802">
    <property type="entry name" value="MUCIN 4-RELATED"/>
    <property type="match status" value="1"/>
</dbReference>
<keyword evidence="9" id="KW-0472">Membrane</keyword>
<evidence type="ECO:0000256" key="8">
    <source>
        <dbReference type="ARBA" id="ARBA00022989"/>
    </source>
</evidence>
<feature type="domain" description="AMOP" evidence="15">
    <location>
        <begin position="618"/>
        <end position="772"/>
    </location>
</feature>
<feature type="domain" description="EGF-like" evidence="13">
    <location>
        <begin position="45"/>
        <end position="84"/>
    </location>
</feature>
<dbReference type="InterPro" id="IPR000152">
    <property type="entry name" value="EGF-type_Asp/Asn_hydroxyl_site"/>
</dbReference>
<dbReference type="SMART" id="SM00327">
    <property type="entry name" value="VWA"/>
    <property type="match status" value="1"/>
</dbReference>
<dbReference type="Pfam" id="PF00092">
    <property type="entry name" value="VWA"/>
    <property type="match status" value="1"/>
</dbReference>
<evidence type="ECO:0000256" key="1">
    <source>
        <dbReference type="ARBA" id="ARBA00004370"/>
    </source>
</evidence>
<feature type="domain" description="VWFA" evidence="14">
    <location>
        <begin position="93"/>
        <end position="264"/>
    </location>
</feature>
<keyword evidence="6" id="KW-0732">Signal</keyword>
<keyword evidence="5" id="KW-0812">Transmembrane</keyword>
<dbReference type="Pfam" id="PF07645">
    <property type="entry name" value="EGF_CA"/>
    <property type="match status" value="1"/>
</dbReference>
<dbReference type="InterPro" id="IPR036465">
    <property type="entry name" value="vWFA_dom_sf"/>
</dbReference>
<dbReference type="InterPro" id="IPR049883">
    <property type="entry name" value="NOTCH1_EGF-like"/>
</dbReference>
<keyword evidence="8" id="KW-1133">Transmembrane helix</keyword>
<proteinExistence type="predicted"/>